<dbReference type="OrthoDB" id="2193813at2759"/>
<feature type="domain" description="Transcription factor TFIID subunit 8 C-terminal" evidence="1">
    <location>
        <begin position="104"/>
        <end position="152"/>
    </location>
</feature>
<evidence type="ECO:0000313" key="3">
    <source>
        <dbReference type="Proteomes" id="UP000010094"/>
    </source>
</evidence>
<evidence type="ECO:0000259" key="1">
    <source>
        <dbReference type="Pfam" id="PF10406"/>
    </source>
</evidence>
<dbReference type="GO" id="GO:0046982">
    <property type="term" value="F:protein heterodimerization activity"/>
    <property type="evidence" value="ECO:0007669"/>
    <property type="project" value="InterPro"/>
</dbReference>
<dbReference type="InterPro" id="IPR009072">
    <property type="entry name" value="Histone-fold"/>
</dbReference>
<dbReference type="AlphaFoldDB" id="I7AH12"/>
<dbReference type="CDD" id="cd08049">
    <property type="entry name" value="TAF8"/>
    <property type="match status" value="1"/>
</dbReference>
<dbReference type="EMBL" id="CP003530">
    <property type="protein sequence ID" value="AFN84095.1"/>
    <property type="molecule type" value="Genomic_DNA"/>
</dbReference>
<organism evidence="2 3">
    <name type="scientific">Encephalitozoon romaleae (strain SJ-2008)</name>
    <name type="common">Microsporidian parasite</name>
    <dbReference type="NCBI Taxonomy" id="1178016"/>
    <lineage>
        <taxon>Eukaryota</taxon>
        <taxon>Fungi</taxon>
        <taxon>Fungi incertae sedis</taxon>
        <taxon>Microsporidia</taxon>
        <taxon>Unikaryonidae</taxon>
        <taxon>Encephalitozoon</taxon>
    </lineage>
</organism>
<dbReference type="Pfam" id="PF10406">
    <property type="entry name" value="TAF8_C"/>
    <property type="match status" value="1"/>
</dbReference>
<dbReference type="GeneID" id="20564712"/>
<name>I7AH12_ENCRO</name>
<protein>
    <recommendedName>
        <fullName evidence="1">Transcription factor TFIID subunit 8 C-terminal domain-containing protein</fullName>
    </recommendedName>
</protein>
<reference evidence="2 3" key="1">
    <citation type="journal article" date="2012" name="Proc. Natl. Acad. Sci. U.S.A.">
        <title>Gain and loss of multiple functionally related, horizontally transferred genes in the reduced genomes of two microsporidian parasites.</title>
        <authorList>
            <person name="Pombert J.-F."/>
            <person name="Selman M."/>
            <person name="Burki F."/>
            <person name="Bardell F.T."/>
            <person name="Farinelli L."/>
            <person name="Solter L.F."/>
            <person name="Whitman D.W."/>
            <person name="Weiss L.M."/>
            <person name="Corradi N."/>
            <person name="Keeling P.J."/>
        </authorList>
    </citation>
    <scope>NUCLEOTIDE SEQUENCE [LARGE SCALE GENOMIC DNA]</scope>
    <source>
        <strain evidence="2 3">SJ-2008</strain>
    </source>
</reference>
<dbReference type="KEGG" id="ero:EROM_111130"/>
<dbReference type="HOGENOM" id="CLU_130208_0_0_1"/>
<sequence length="170" mass="19789">MRRILEDRLMRYLKEIGYEAVERKALEVFMASLEVYMLEYLKSVASVSRHGLKSHSTLLDILCFVEGKKFELPPFERVTYEKEEVEKEEKFVSPLSSGIEKYIHIYDFMPSFPPTHAFRQTIVKGGSRSSKSMNVKNRLEQSLRTEGNLLRLIKASGSLPPFVNFLYKNE</sequence>
<proteinExistence type="predicted"/>
<accession>I7AH12</accession>
<dbReference type="Gene3D" id="1.10.20.10">
    <property type="entry name" value="Histone, subunit A"/>
    <property type="match status" value="1"/>
</dbReference>
<gene>
    <name evidence="2" type="ordered locus">EROM_111130</name>
</gene>
<dbReference type="InterPro" id="IPR019473">
    <property type="entry name" value="TFIID_su8_C"/>
</dbReference>
<evidence type="ECO:0000313" key="2">
    <source>
        <dbReference type="EMBL" id="AFN84095.1"/>
    </source>
</evidence>
<dbReference type="RefSeq" id="XP_009265592.1">
    <property type="nucleotide sequence ID" value="XM_009267317.1"/>
</dbReference>
<dbReference type="VEuPathDB" id="MicrosporidiaDB:EROM_111130"/>
<dbReference type="Proteomes" id="UP000010094">
    <property type="component" value="Chromosome XI"/>
</dbReference>
<keyword evidence="3" id="KW-1185">Reference proteome</keyword>